<name>A0ABD0KDR0_9CAEN</name>
<evidence type="ECO:0000313" key="3">
    <source>
        <dbReference type="Proteomes" id="UP001519460"/>
    </source>
</evidence>
<evidence type="ECO:0000259" key="1">
    <source>
        <dbReference type="PROSITE" id="PS50041"/>
    </source>
</evidence>
<dbReference type="SMART" id="SM00034">
    <property type="entry name" value="CLECT"/>
    <property type="match status" value="1"/>
</dbReference>
<dbReference type="Proteomes" id="UP001519460">
    <property type="component" value="Unassembled WGS sequence"/>
</dbReference>
<organism evidence="2 3">
    <name type="scientific">Batillaria attramentaria</name>
    <dbReference type="NCBI Taxonomy" id="370345"/>
    <lineage>
        <taxon>Eukaryota</taxon>
        <taxon>Metazoa</taxon>
        <taxon>Spiralia</taxon>
        <taxon>Lophotrochozoa</taxon>
        <taxon>Mollusca</taxon>
        <taxon>Gastropoda</taxon>
        <taxon>Caenogastropoda</taxon>
        <taxon>Sorbeoconcha</taxon>
        <taxon>Cerithioidea</taxon>
        <taxon>Batillariidae</taxon>
        <taxon>Batillaria</taxon>
    </lineage>
</organism>
<dbReference type="InterPro" id="IPR050111">
    <property type="entry name" value="C-type_lectin/snaclec_domain"/>
</dbReference>
<evidence type="ECO:0000313" key="2">
    <source>
        <dbReference type="EMBL" id="KAK7485275.1"/>
    </source>
</evidence>
<comment type="caution">
    <text evidence="2">The sequence shown here is derived from an EMBL/GenBank/DDBJ whole genome shotgun (WGS) entry which is preliminary data.</text>
</comment>
<proteinExistence type="predicted"/>
<dbReference type="Pfam" id="PF00059">
    <property type="entry name" value="Lectin_C"/>
    <property type="match status" value="1"/>
</dbReference>
<dbReference type="EMBL" id="JACVVK020000197">
    <property type="protein sequence ID" value="KAK7485275.1"/>
    <property type="molecule type" value="Genomic_DNA"/>
</dbReference>
<protein>
    <recommendedName>
        <fullName evidence="1">C-type lectin domain-containing protein</fullName>
    </recommendedName>
</protein>
<dbReference type="InterPro" id="IPR016186">
    <property type="entry name" value="C-type_lectin-like/link_sf"/>
</dbReference>
<sequence length="308" mass="33757">MVASLSLESEIGCKTNCKTWSSKWILAEPQTAVMHERYNFPGAGIETHAFRETQSLVRPHLLTEGKSWPEVMPQLGGALYGAGCEEGWTNFGLYCYHFRVNETTFDTAWLACEAMGGDLASVWTLEERKFITDTLWQPVVSETEFAWFGLHGTQDNTWAYLDKSDVIMTDGVLTSSSGVPADKTNKCGAYMGTGGLAFLDCTAMTAQGYVCKKALPRVFATSSLLNHTIPAGTGLQPAPRGAQLFERVWPPLLPTLPPASHYLAEDDTDSETGCAFRCFNVHGCKAFQVTCITSDMCKSLTCTLLTQL</sequence>
<accession>A0ABD0KDR0</accession>
<dbReference type="AlphaFoldDB" id="A0ABD0KDR0"/>
<dbReference type="PROSITE" id="PS50041">
    <property type="entry name" value="C_TYPE_LECTIN_2"/>
    <property type="match status" value="1"/>
</dbReference>
<dbReference type="Gene3D" id="3.10.100.10">
    <property type="entry name" value="Mannose-Binding Protein A, subunit A"/>
    <property type="match status" value="1"/>
</dbReference>
<dbReference type="InterPro" id="IPR001304">
    <property type="entry name" value="C-type_lectin-like"/>
</dbReference>
<gene>
    <name evidence="2" type="ORF">BaRGS_00023526</name>
</gene>
<reference evidence="2 3" key="1">
    <citation type="journal article" date="2023" name="Sci. Data">
        <title>Genome assembly of the Korean intertidal mud-creeper Batillaria attramentaria.</title>
        <authorList>
            <person name="Patra A.K."/>
            <person name="Ho P.T."/>
            <person name="Jun S."/>
            <person name="Lee S.J."/>
            <person name="Kim Y."/>
            <person name="Won Y.J."/>
        </authorList>
    </citation>
    <scope>NUCLEOTIDE SEQUENCE [LARGE SCALE GENOMIC DNA]</scope>
    <source>
        <strain evidence="2">Wonlab-2016</strain>
    </source>
</reference>
<feature type="domain" description="C-type lectin" evidence="1">
    <location>
        <begin position="91"/>
        <end position="212"/>
    </location>
</feature>
<dbReference type="PANTHER" id="PTHR22803">
    <property type="entry name" value="MANNOSE, PHOSPHOLIPASE, LECTIN RECEPTOR RELATED"/>
    <property type="match status" value="1"/>
</dbReference>
<dbReference type="CDD" id="cd00037">
    <property type="entry name" value="CLECT"/>
    <property type="match status" value="1"/>
</dbReference>
<keyword evidence="3" id="KW-1185">Reference proteome</keyword>
<dbReference type="InterPro" id="IPR016187">
    <property type="entry name" value="CTDL_fold"/>
</dbReference>
<dbReference type="SUPFAM" id="SSF56436">
    <property type="entry name" value="C-type lectin-like"/>
    <property type="match status" value="1"/>
</dbReference>